<comment type="caution">
    <text evidence="4">The sequence shown here is derived from an EMBL/GenBank/DDBJ whole genome shotgun (WGS) entry which is preliminary data.</text>
</comment>
<evidence type="ECO:0000256" key="1">
    <source>
        <dbReference type="ARBA" id="ARBA00022490"/>
    </source>
</evidence>
<comment type="subcellular location">
    <subcellularLocation>
        <location evidence="3">Cytoplasm</location>
    </subcellularLocation>
    <text evidence="3">The tmRNA-SmpB complex associates with stalled 70S ribosomes.</text>
</comment>
<dbReference type="EMBL" id="JBBKXZ010000001">
    <property type="protein sequence ID" value="MFD3393111.1"/>
    <property type="molecule type" value="Genomic_DNA"/>
</dbReference>
<dbReference type="RefSeq" id="WP_377981740.1">
    <property type="nucleotide sequence ID" value="NZ_JBBKXZ010000001.1"/>
</dbReference>
<keyword evidence="2 3" id="KW-0694">RNA-binding</keyword>
<sequence>MAKEKIQKQVEIKNRRASFEYAFLDTFTAGLVLTGTEIKSIRQGKANLTDGYCVFFQEELFVRNMHISAYDEGTHYNHDPLRDRKLLLSKRELTKLQKELKNVGLTIIPTRLFISDKGYAKLNIALAKGKKTFDKRDDIKEKDVKRDMDRAMR</sequence>
<protein>
    <recommendedName>
        <fullName evidence="3">SsrA-binding protein</fullName>
    </recommendedName>
    <alternativeName>
        <fullName evidence="3">Small protein B</fullName>
    </alternativeName>
</protein>
<gene>
    <name evidence="3 4" type="primary">smpB</name>
    <name evidence="4" type="ORF">U0R10_00615</name>
</gene>
<dbReference type="NCBIfam" id="TIGR00086">
    <property type="entry name" value="smpB"/>
    <property type="match status" value="1"/>
</dbReference>
<dbReference type="PROSITE" id="PS01317">
    <property type="entry name" value="SSRP"/>
    <property type="match status" value="1"/>
</dbReference>
<evidence type="ECO:0000313" key="5">
    <source>
        <dbReference type="Proteomes" id="UP001598138"/>
    </source>
</evidence>
<proteinExistence type="inferred from homology"/>
<dbReference type="InterPro" id="IPR020081">
    <property type="entry name" value="SsrA-bd_prot_CS"/>
</dbReference>
<dbReference type="NCBIfam" id="NF003843">
    <property type="entry name" value="PRK05422.1"/>
    <property type="match status" value="1"/>
</dbReference>
<dbReference type="Pfam" id="PF01668">
    <property type="entry name" value="SmpB"/>
    <property type="match status" value="1"/>
</dbReference>
<dbReference type="InterPro" id="IPR000037">
    <property type="entry name" value="SsrA-bd_prot"/>
</dbReference>
<accession>A0ABW6D860</accession>
<evidence type="ECO:0000313" key="4">
    <source>
        <dbReference type="EMBL" id="MFD3393111.1"/>
    </source>
</evidence>
<dbReference type="CDD" id="cd09294">
    <property type="entry name" value="SmpB"/>
    <property type="match status" value="1"/>
</dbReference>
<comment type="function">
    <text evidence="3">Required for rescue of stalled ribosomes mediated by trans-translation. Binds to transfer-messenger RNA (tmRNA), required for stable association of tmRNA with ribosomes. tmRNA and SmpB together mimic tRNA shape, replacing the anticodon stem-loop with SmpB. tmRNA is encoded by the ssrA gene; the 2 termini fold to resemble tRNA(Ala) and it encodes a 'tag peptide', a short internal open reading frame. During trans-translation Ala-aminoacylated tmRNA acts like a tRNA, entering the A-site of stalled ribosomes, displacing the stalled mRNA. The ribosome then switches to translate the ORF on the tmRNA; the nascent peptide is terminated with the 'tag peptide' encoded by the tmRNA and targeted for degradation. The ribosome is freed to recommence translation, which seems to be the essential function of trans-translation.</text>
</comment>
<dbReference type="SUPFAM" id="SSF74982">
    <property type="entry name" value="Small protein B (SmpB)"/>
    <property type="match status" value="1"/>
</dbReference>
<evidence type="ECO:0000256" key="3">
    <source>
        <dbReference type="HAMAP-Rule" id="MF_00023"/>
    </source>
</evidence>
<organism evidence="4 5">
    <name type="scientific">Aquirufa avitistagni</name>
    <dbReference type="NCBI Taxonomy" id="3104728"/>
    <lineage>
        <taxon>Bacteria</taxon>
        <taxon>Pseudomonadati</taxon>
        <taxon>Bacteroidota</taxon>
        <taxon>Cytophagia</taxon>
        <taxon>Cytophagales</taxon>
        <taxon>Flectobacillaceae</taxon>
        <taxon>Aquirufa</taxon>
    </lineage>
</organism>
<evidence type="ECO:0000256" key="2">
    <source>
        <dbReference type="ARBA" id="ARBA00022884"/>
    </source>
</evidence>
<dbReference type="HAMAP" id="MF_00023">
    <property type="entry name" value="SmpB"/>
    <property type="match status" value="1"/>
</dbReference>
<dbReference type="PANTHER" id="PTHR30308:SF2">
    <property type="entry name" value="SSRA-BINDING PROTEIN"/>
    <property type="match status" value="1"/>
</dbReference>
<reference evidence="4 5" key="1">
    <citation type="submission" date="2024-03" db="EMBL/GenBank/DDBJ databases">
        <title>Aquirufa genome sequencing.</title>
        <authorList>
            <person name="Pitt A."/>
            <person name="Hahn M.W."/>
        </authorList>
    </citation>
    <scope>NUCLEOTIDE SEQUENCE [LARGE SCALE GENOMIC DNA]</scope>
    <source>
        <strain evidence="4 5">OSTEICH-129V</strain>
    </source>
</reference>
<dbReference type="InterPro" id="IPR023620">
    <property type="entry name" value="SmpB"/>
</dbReference>
<dbReference type="Gene3D" id="2.40.280.10">
    <property type="match status" value="1"/>
</dbReference>
<name>A0ABW6D860_9BACT</name>
<dbReference type="PANTHER" id="PTHR30308">
    <property type="entry name" value="TMRNA-BINDING COMPONENT OF TRANS-TRANSLATION TAGGING COMPLEX"/>
    <property type="match status" value="1"/>
</dbReference>
<keyword evidence="5" id="KW-1185">Reference proteome</keyword>
<comment type="similarity">
    <text evidence="3">Belongs to the SmpB family.</text>
</comment>
<keyword evidence="1 3" id="KW-0963">Cytoplasm</keyword>
<dbReference type="Proteomes" id="UP001598138">
    <property type="component" value="Unassembled WGS sequence"/>
</dbReference>